<dbReference type="Gene3D" id="3.90.79.10">
    <property type="entry name" value="Nucleoside Triphosphate Pyrophosphohydrolase"/>
    <property type="match status" value="1"/>
</dbReference>
<dbReference type="EMBL" id="JAAIWM010000002">
    <property type="protein sequence ID" value="NEY71372.1"/>
    <property type="molecule type" value="Genomic_DNA"/>
</dbReference>
<dbReference type="InterPro" id="IPR015797">
    <property type="entry name" value="NUDIX_hydrolase-like_dom_sf"/>
</dbReference>
<gene>
    <name evidence="5" type="ORF">G4D63_06400</name>
</gene>
<dbReference type="Pfam" id="PF00293">
    <property type="entry name" value="NUDIX"/>
    <property type="match status" value="1"/>
</dbReference>
<dbReference type="GO" id="GO:0016787">
    <property type="term" value="F:hydrolase activity"/>
    <property type="evidence" value="ECO:0007669"/>
    <property type="project" value="UniProtKB-KW"/>
</dbReference>
<sequence>MADYVKGLRKLVGNTPLLLPGSVVLIVNEDNELLLQHRTDGDWGLPGGNTEVGERLEETARREVKEETGLDIGELDLLGVFSGKDYYLKLNNGDELYSVTAVYVTKEYKRTLKVDKEESIDVKFFKLNELPMNLSDGTRSFITPYIKQMGKYKS</sequence>
<dbReference type="PRINTS" id="PR00502">
    <property type="entry name" value="NUDIXFAMILY"/>
</dbReference>
<reference evidence="5 6" key="1">
    <citation type="submission" date="2020-02" db="EMBL/GenBank/DDBJ databases">
        <title>Bacillus aquiflavi sp. nov., isolated from yellow water of strong flavor Chinese baijiu in Yibin region of China.</title>
        <authorList>
            <person name="Xie J."/>
        </authorList>
    </citation>
    <scope>NUCLEOTIDE SEQUENCE [LARGE SCALE GENOMIC DNA]</scope>
    <source>
        <strain evidence="5 6">SA4</strain>
    </source>
</reference>
<dbReference type="CDD" id="cd04677">
    <property type="entry name" value="NUDIX_Hydrolase"/>
    <property type="match status" value="1"/>
</dbReference>
<feature type="domain" description="Nudix hydrolase" evidence="4">
    <location>
        <begin position="17"/>
        <end position="148"/>
    </location>
</feature>
<comment type="caution">
    <text evidence="5">The sequence shown here is derived from an EMBL/GenBank/DDBJ whole genome shotgun (WGS) entry which is preliminary data.</text>
</comment>
<dbReference type="InterPro" id="IPR000086">
    <property type="entry name" value="NUDIX_hydrolase_dom"/>
</dbReference>
<proteinExistence type="inferred from homology"/>
<dbReference type="PROSITE" id="PS00893">
    <property type="entry name" value="NUDIX_BOX"/>
    <property type="match status" value="1"/>
</dbReference>
<dbReference type="RefSeq" id="WP_163178831.1">
    <property type="nucleotide sequence ID" value="NZ_JAAIWM010000002.1"/>
</dbReference>
<comment type="cofactor">
    <cofactor evidence="1">
        <name>Mg(2+)</name>
        <dbReference type="ChEBI" id="CHEBI:18420"/>
    </cofactor>
</comment>
<organism evidence="5 6">
    <name type="scientific">Bacillus mesophilus</name>
    <dbReference type="NCBI Taxonomy" id="1808955"/>
    <lineage>
        <taxon>Bacteria</taxon>
        <taxon>Bacillati</taxon>
        <taxon>Bacillota</taxon>
        <taxon>Bacilli</taxon>
        <taxon>Bacillales</taxon>
        <taxon>Bacillaceae</taxon>
        <taxon>Bacillus</taxon>
    </lineage>
</organism>
<dbReference type="PANTHER" id="PTHR43046">
    <property type="entry name" value="GDP-MANNOSE MANNOSYL HYDROLASE"/>
    <property type="match status" value="1"/>
</dbReference>
<dbReference type="InterPro" id="IPR020084">
    <property type="entry name" value="NUDIX_hydrolase_CS"/>
</dbReference>
<evidence type="ECO:0000313" key="5">
    <source>
        <dbReference type="EMBL" id="NEY71372.1"/>
    </source>
</evidence>
<name>A0A6M0Q524_9BACI</name>
<dbReference type="PROSITE" id="PS51462">
    <property type="entry name" value="NUDIX"/>
    <property type="match status" value="1"/>
</dbReference>
<dbReference type="Proteomes" id="UP000481043">
    <property type="component" value="Unassembled WGS sequence"/>
</dbReference>
<comment type="similarity">
    <text evidence="3">Belongs to the Nudix hydrolase family.</text>
</comment>
<accession>A0A6M0Q524</accession>
<protein>
    <submittedName>
        <fullName evidence="5">NUDIX hydrolase</fullName>
    </submittedName>
</protein>
<keyword evidence="2 3" id="KW-0378">Hydrolase</keyword>
<evidence type="ECO:0000313" key="6">
    <source>
        <dbReference type="Proteomes" id="UP000481043"/>
    </source>
</evidence>
<evidence type="ECO:0000256" key="3">
    <source>
        <dbReference type="RuleBase" id="RU003476"/>
    </source>
</evidence>
<evidence type="ECO:0000259" key="4">
    <source>
        <dbReference type="PROSITE" id="PS51462"/>
    </source>
</evidence>
<keyword evidence="6" id="KW-1185">Reference proteome</keyword>
<dbReference type="AlphaFoldDB" id="A0A6M0Q524"/>
<evidence type="ECO:0000256" key="1">
    <source>
        <dbReference type="ARBA" id="ARBA00001946"/>
    </source>
</evidence>
<dbReference type="SUPFAM" id="SSF55811">
    <property type="entry name" value="Nudix"/>
    <property type="match status" value="1"/>
</dbReference>
<dbReference type="InterPro" id="IPR020476">
    <property type="entry name" value="Nudix_hydrolase"/>
</dbReference>
<dbReference type="PANTHER" id="PTHR43046:SF2">
    <property type="entry name" value="8-OXO-DGTP DIPHOSPHATASE-RELATED"/>
    <property type="match status" value="1"/>
</dbReference>
<evidence type="ECO:0000256" key="2">
    <source>
        <dbReference type="ARBA" id="ARBA00022801"/>
    </source>
</evidence>